<dbReference type="Proteomes" id="UP000078309">
    <property type="component" value="Unassembled WGS sequence"/>
</dbReference>
<name>A0ABD4QXZ3_VIBAN</name>
<sequence>MIQKRYGDIALHDTFHHGLLAIIKRYDIPSHAQRIILNCRETSYYRTKEGLHPVEIQLYRISLSTPWQLICLTSFSYSDTQSHELEPELYFHLPNLWCYQPDCGSVSLEHPKIKTLLEAWMQTLACHLTQCSYDDIQLTMTSTFDATS</sequence>
<dbReference type="Gene3D" id="3.10.450.430">
    <property type="entry name" value="Protein of unknown function DUF2787"/>
    <property type="match status" value="1"/>
</dbReference>
<comment type="caution">
    <text evidence="1">The sequence shown here is derived from an EMBL/GenBank/DDBJ whole genome shotgun (WGS) entry which is preliminary data.</text>
</comment>
<organism evidence="1 2">
    <name type="scientific">Vibrio anguillarum</name>
    <name type="common">Listonella anguillarum</name>
    <dbReference type="NCBI Taxonomy" id="55601"/>
    <lineage>
        <taxon>Bacteria</taxon>
        <taxon>Pseudomonadati</taxon>
        <taxon>Pseudomonadota</taxon>
        <taxon>Gammaproteobacteria</taxon>
        <taxon>Vibrionales</taxon>
        <taxon>Vibrionaceae</taxon>
        <taxon>Vibrio</taxon>
    </lineage>
</organism>
<dbReference type="PANTHER" id="PTHR38978:SF2">
    <property type="entry name" value="DUF2787 DOMAIN-CONTAINING PROTEIN"/>
    <property type="match status" value="1"/>
</dbReference>
<evidence type="ECO:0000313" key="2">
    <source>
        <dbReference type="Proteomes" id="UP000078309"/>
    </source>
</evidence>
<accession>A0ABD4QXZ3</accession>
<dbReference type="PANTHER" id="PTHR38978">
    <property type="entry name" value="DUF2787 DOMAIN-CONTAINING PROTEIN"/>
    <property type="match status" value="1"/>
</dbReference>
<evidence type="ECO:0000313" key="1">
    <source>
        <dbReference type="EMBL" id="MBT2920090.1"/>
    </source>
</evidence>
<reference evidence="1 2" key="1">
    <citation type="journal article" date="2017" name="J. Fish Dis.">
        <title>Comparative assessment of Vibrio virulence in marine fish larvae.</title>
        <authorList>
            <person name="Ronneseth A."/>
            <person name="Castillo D."/>
            <person name="D'Alvise P."/>
            <person name="Tonnesen O."/>
            <person name="Haugland G."/>
            <person name="Grotkjaer T."/>
            <person name="Engell-Sorensen K."/>
            <person name="Norremark L."/>
            <person name="Bergh O."/>
            <person name="Wergeland H.I."/>
            <person name="Gram L."/>
        </authorList>
    </citation>
    <scope>NUCLEOTIDE SEQUENCE [LARGE SCALE GENOMIC DNA]</scope>
    <source>
        <strain evidence="1 2">90-11-286</strain>
    </source>
</reference>
<protein>
    <submittedName>
        <fullName evidence="1">DUF2787 domain-containing protein</fullName>
    </submittedName>
</protein>
<dbReference type="RefSeq" id="WP_064624608.1">
    <property type="nucleotide sequence ID" value="NZ_JAHGUI010000064.1"/>
</dbReference>
<dbReference type="Pfam" id="PF10980">
    <property type="entry name" value="DUF2787"/>
    <property type="match status" value="1"/>
</dbReference>
<dbReference type="EMBL" id="JAHGUI010000064">
    <property type="protein sequence ID" value="MBT2920090.1"/>
    <property type="molecule type" value="Genomic_DNA"/>
</dbReference>
<gene>
    <name evidence="1" type="ORF">PL14_15540</name>
</gene>
<dbReference type="InterPro" id="IPR021248">
    <property type="entry name" value="DUF2787"/>
</dbReference>
<proteinExistence type="predicted"/>
<dbReference type="AlphaFoldDB" id="A0ABD4QXZ3"/>